<keyword evidence="2" id="KW-1185">Reference proteome</keyword>
<reference evidence="1" key="2">
    <citation type="journal article" date="2022" name="New Phytol.">
        <title>Evolutionary transition to the ectomycorrhizal habit in the genomes of a hyperdiverse lineage of mushroom-forming fungi.</title>
        <authorList>
            <person name="Looney B."/>
            <person name="Miyauchi S."/>
            <person name="Morin E."/>
            <person name="Drula E."/>
            <person name="Courty P.E."/>
            <person name="Kohler A."/>
            <person name="Kuo A."/>
            <person name="LaButti K."/>
            <person name="Pangilinan J."/>
            <person name="Lipzen A."/>
            <person name="Riley R."/>
            <person name="Andreopoulos W."/>
            <person name="He G."/>
            <person name="Johnson J."/>
            <person name="Nolan M."/>
            <person name="Tritt A."/>
            <person name="Barry K.W."/>
            <person name="Grigoriev I.V."/>
            <person name="Nagy L.G."/>
            <person name="Hibbett D."/>
            <person name="Henrissat B."/>
            <person name="Matheny P.B."/>
            <person name="Labbe J."/>
            <person name="Martin F.M."/>
        </authorList>
    </citation>
    <scope>NUCLEOTIDE SEQUENCE</scope>
    <source>
        <strain evidence="1">FP105234-sp</strain>
    </source>
</reference>
<sequence length="295" mass="32389">MELTHALKNCSFVSDAKYSVTDHKVPVDGGEIVVRVVIPESDDPKQTFPVLTWLHGGGWALGNIDQDDWALRVWSTELQVVTVNVEFRSAPEHTFPIPWDDSYTALKWVASNAASISVSLDKGFLIGGMSAGGNLAATVAHLARDDPFFSDKPLTGSYLAIPVIVHADAYPEKFKDQLLSMEQNKDAPNLTRDSMRFYLDTVKAPPEDPKTSPLLYPSHAGLPPAYFQICGLDPLRDEGLLYERELRAAGTRTKLDVYPGVPHAFQVFSPTISAAAKYEADTLVGLKWLLAGAKY</sequence>
<name>A0ACB8SAT2_9AGAM</name>
<dbReference type="EMBL" id="MU275841">
    <property type="protein sequence ID" value="KAI0053256.1"/>
    <property type="molecule type" value="Genomic_DNA"/>
</dbReference>
<evidence type="ECO:0000313" key="2">
    <source>
        <dbReference type="Proteomes" id="UP000814033"/>
    </source>
</evidence>
<gene>
    <name evidence="1" type="ORF">FA95DRAFT_1482161</name>
</gene>
<evidence type="ECO:0000313" key="1">
    <source>
        <dbReference type="EMBL" id="KAI0053256.1"/>
    </source>
</evidence>
<protein>
    <submittedName>
        <fullName evidence="1">Alpha/beta-hydrolase</fullName>
    </submittedName>
</protein>
<reference evidence="1" key="1">
    <citation type="submission" date="2021-02" db="EMBL/GenBank/DDBJ databases">
        <authorList>
            <consortium name="DOE Joint Genome Institute"/>
            <person name="Ahrendt S."/>
            <person name="Looney B.P."/>
            <person name="Miyauchi S."/>
            <person name="Morin E."/>
            <person name="Drula E."/>
            <person name="Courty P.E."/>
            <person name="Chicoki N."/>
            <person name="Fauchery L."/>
            <person name="Kohler A."/>
            <person name="Kuo A."/>
            <person name="Labutti K."/>
            <person name="Pangilinan J."/>
            <person name="Lipzen A."/>
            <person name="Riley R."/>
            <person name="Andreopoulos W."/>
            <person name="He G."/>
            <person name="Johnson J."/>
            <person name="Barry K.W."/>
            <person name="Grigoriev I.V."/>
            <person name="Nagy L."/>
            <person name="Hibbett D."/>
            <person name="Henrissat B."/>
            <person name="Matheny P.B."/>
            <person name="Labbe J."/>
            <person name="Martin F."/>
        </authorList>
    </citation>
    <scope>NUCLEOTIDE SEQUENCE</scope>
    <source>
        <strain evidence="1">FP105234-sp</strain>
    </source>
</reference>
<comment type="caution">
    <text evidence="1">The sequence shown here is derived from an EMBL/GenBank/DDBJ whole genome shotgun (WGS) entry which is preliminary data.</text>
</comment>
<proteinExistence type="predicted"/>
<organism evidence="1 2">
    <name type="scientific">Auriscalpium vulgare</name>
    <dbReference type="NCBI Taxonomy" id="40419"/>
    <lineage>
        <taxon>Eukaryota</taxon>
        <taxon>Fungi</taxon>
        <taxon>Dikarya</taxon>
        <taxon>Basidiomycota</taxon>
        <taxon>Agaricomycotina</taxon>
        <taxon>Agaricomycetes</taxon>
        <taxon>Russulales</taxon>
        <taxon>Auriscalpiaceae</taxon>
        <taxon>Auriscalpium</taxon>
    </lineage>
</organism>
<accession>A0ACB8SAT2</accession>
<dbReference type="Proteomes" id="UP000814033">
    <property type="component" value="Unassembled WGS sequence"/>
</dbReference>